<gene>
    <name evidence="3" type="ordered locus">KOX_23790</name>
</gene>
<feature type="domain" description="Pili assembly chaperone N-terminal" evidence="2">
    <location>
        <begin position="35"/>
        <end position="145"/>
    </location>
</feature>
<keyword evidence="1" id="KW-0732">Signal</keyword>
<evidence type="ECO:0000259" key="2">
    <source>
        <dbReference type="Pfam" id="PF00345"/>
    </source>
</evidence>
<sequence length="254" mass="27835">MIRCRFAPFIFALLLPSSVLAASSVLVWPIFQTIESHETGSELWLENRGSAPVNLQLRVFAWDQKASADVYADQRDVVASPPFTTVAPGQRQLVRLMRVAPIANGKEHSYRIVIDEIPAAQPAAQTEQNAAGLKMRMRYVLPLFTYGQGVTPLKNAGSVEPVRATLRWSLSQQNNRQTLCIENRGNQHARLSAVYWANANGKGRIPQANGLLGYVLAQKKSCFPSAGNASVPSGMHLFAKLTDNGQAVEIPANR</sequence>
<feature type="chain" id="PRO_5002611201" evidence="1">
    <location>
        <begin position="22"/>
        <end position="254"/>
    </location>
</feature>
<evidence type="ECO:0000313" key="3">
    <source>
        <dbReference type="EMBL" id="AEX06474.1"/>
    </source>
</evidence>
<accession>A0A0H3HDF0</accession>
<dbReference type="InterPro" id="IPR008962">
    <property type="entry name" value="PapD-like_sf"/>
</dbReference>
<evidence type="ECO:0000313" key="4">
    <source>
        <dbReference type="Proteomes" id="UP000007843"/>
    </source>
</evidence>
<evidence type="ECO:0000256" key="1">
    <source>
        <dbReference type="SAM" id="SignalP"/>
    </source>
</evidence>
<dbReference type="InterPro" id="IPR016147">
    <property type="entry name" value="Pili_assmbl_chaperone_N"/>
</dbReference>
<name>A0A0H3HDF0_KLEM8</name>
<dbReference type="InterPro" id="IPR013783">
    <property type="entry name" value="Ig-like_fold"/>
</dbReference>
<dbReference type="Gene3D" id="2.60.40.10">
    <property type="entry name" value="Immunoglobulins"/>
    <property type="match status" value="1"/>
</dbReference>
<feature type="signal peptide" evidence="1">
    <location>
        <begin position="1"/>
        <end position="21"/>
    </location>
</feature>
<proteinExistence type="predicted"/>
<dbReference type="RefSeq" id="WP_014229834.1">
    <property type="nucleotide sequence ID" value="NC_016612.1"/>
</dbReference>
<dbReference type="Proteomes" id="UP000007843">
    <property type="component" value="Chromosome"/>
</dbReference>
<dbReference type="GO" id="GO:0030288">
    <property type="term" value="C:outer membrane-bounded periplasmic space"/>
    <property type="evidence" value="ECO:0007669"/>
    <property type="project" value="InterPro"/>
</dbReference>
<dbReference type="SUPFAM" id="SSF49354">
    <property type="entry name" value="PapD-like"/>
    <property type="match status" value="1"/>
</dbReference>
<organism evidence="3 4">
    <name type="scientific">Klebsiella michiganensis (strain ATCC 8724 / DSM 4798 / JCM 20051 / NBRC 3318 / NRRL B-199 / KCTC 1686 / BUCSAV 143 / CCM 1901)</name>
    <dbReference type="NCBI Taxonomy" id="1006551"/>
    <lineage>
        <taxon>Bacteria</taxon>
        <taxon>Pseudomonadati</taxon>
        <taxon>Pseudomonadota</taxon>
        <taxon>Gammaproteobacteria</taxon>
        <taxon>Enterobacterales</taxon>
        <taxon>Enterobacteriaceae</taxon>
        <taxon>Klebsiella/Raoultella group</taxon>
        <taxon>Klebsiella</taxon>
    </lineage>
</organism>
<dbReference type="GO" id="GO:0071555">
    <property type="term" value="P:cell wall organization"/>
    <property type="evidence" value="ECO:0007669"/>
    <property type="project" value="InterPro"/>
</dbReference>
<dbReference type="InterPro" id="IPR050643">
    <property type="entry name" value="Periplasmic_pilus_chap"/>
</dbReference>
<dbReference type="Pfam" id="PF00345">
    <property type="entry name" value="PapD_N"/>
    <property type="match status" value="1"/>
</dbReference>
<dbReference type="PANTHER" id="PTHR30251:SF4">
    <property type="entry name" value="SLR1668 PROTEIN"/>
    <property type="match status" value="1"/>
</dbReference>
<dbReference type="HOGENOM" id="CLU_076533_0_1_6"/>
<dbReference type="AlphaFoldDB" id="A0A0H3HDF0"/>
<dbReference type="PANTHER" id="PTHR30251">
    <property type="entry name" value="PILUS ASSEMBLY CHAPERONE"/>
    <property type="match status" value="1"/>
</dbReference>
<dbReference type="KEGG" id="kox:KOX_23790"/>
<dbReference type="EMBL" id="CP003218">
    <property type="protein sequence ID" value="AEX06474.1"/>
    <property type="molecule type" value="Genomic_DNA"/>
</dbReference>
<protein>
    <submittedName>
        <fullName evidence="3">Fimbrial chaperone</fullName>
    </submittedName>
</protein>
<reference evidence="3 4" key="1">
    <citation type="journal article" date="2012" name="J. Bacteriol.">
        <title>Complete genome sequence of Klebsiella oxytoca KCTC 1686, used in production of 2,3-butanediol.</title>
        <authorList>
            <person name="Shin S.H."/>
            <person name="Kim S."/>
            <person name="Kim J.Y."/>
            <person name="Lee S."/>
            <person name="Um Y."/>
            <person name="Oh M.K."/>
            <person name="Kim Y.R."/>
            <person name="Lee J."/>
            <person name="Yang K.S."/>
        </authorList>
    </citation>
    <scope>NUCLEOTIDE SEQUENCE [LARGE SCALE GENOMIC DNA]</scope>
    <source>
        <strain evidence="4">ATCC 8724 / DSM 4798 / JCM 20051 / NBRC 3318 / NRRL B-199 / KCTC 1686</strain>
    </source>
</reference>